<reference evidence="2 3" key="1">
    <citation type="submission" date="2022-11" db="EMBL/GenBank/DDBJ databases">
        <title>Whole genome sequence of Eschrichtius robustus ER-17-0199.</title>
        <authorList>
            <person name="Bruniche-Olsen A."/>
            <person name="Black A.N."/>
            <person name="Fields C.J."/>
            <person name="Walden K."/>
            <person name="Dewoody J.A."/>
        </authorList>
    </citation>
    <scope>NUCLEOTIDE SEQUENCE [LARGE SCALE GENOMIC DNA]</scope>
    <source>
        <strain evidence="2">ER-17-0199</strain>
        <tissue evidence="2">Blubber</tissue>
    </source>
</reference>
<sequence>MSGAVQGGVGPWPSSDPVSPIAAAPPAVPAVDPWAFPGAALETESSSVSGTNSSGKALEWPCLSVRVPQLRGTDARPLVSEATVSSAGRSWAHRDLSLRDGVPLVAGWSPALGAAATGGGDWMPECSGAEAPVRGLQPSPQPGRAQLRRARKLHCDTPSHTTGRAAGAALTFCLGGPRPEAREAGVPGGISVLLLGPAAPDRLSARDPCGLRVSRPSALVFDSLGISEE</sequence>
<keyword evidence="3" id="KW-1185">Reference proteome</keyword>
<protein>
    <submittedName>
        <fullName evidence="2">Uncharacterized protein</fullName>
    </submittedName>
</protein>
<feature type="compositionally biased region" description="Low complexity" evidence="1">
    <location>
        <begin position="13"/>
        <end position="26"/>
    </location>
</feature>
<feature type="region of interest" description="Disordered" evidence="1">
    <location>
        <begin position="1"/>
        <end position="26"/>
    </location>
</feature>
<name>A0AB34G7F3_ESCRO</name>
<dbReference type="AlphaFoldDB" id="A0AB34G7F3"/>
<dbReference type="EMBL" id="JAIQCJ010002574">
    <property type="protein sequence ID" value="KAJ8775772.1"/>
    <property type="molecule type" value="Genomic_DNA"/>
</dbReference>
<accession>A0AB34G7F3</accession>
<dbReference type="Proteomes" id="UP001159641">
    <property type="component" value="Unassembled WGS sequence"/>
</dbReference>
<gene>
    <name evidence="2" type="ORF">J1605_016170</name>
</gene>
<comment type="caution">
    <text evidence="2">The sequence shown here is derived from an EMBL/GenBank/DDBJ whole genome shotgun (WGS) entry which is preliminary data.</text>
</comment>
<organism evidence="2 3">
    <name type="scientific">Eschrichtius robustus</name>
    <name type="common">California gray whale</name>
    <name type="synonym">Eschrichtius gibbosus</name>
    <dbReference type="NCBI Taxonomy" id="9764"/>
    <lineage>
        <taxon>Eukaryota</taxon>
        <taxon>Metazoa</taxon>
        <taxon>Chordata</taxon>
        <taxon>Craniata</taxon>
        <taxon>Vertebrata</taxon>
        <taxon>Euteleostomi</taxon>
        <taxon>Mammalia</taxon>
        <taxon>Eutheria</taxon>
        <taxon>Laurasiatheria</taxon>
        <taxon>Artiodactyla</taxon>
        <taxon>Whippomorpha</taxon>
        <taxon>Cetacea</taxon>
        <taxon>Mysticeti</taxon>
        <taxon>Eschrichtiidae</taxon>
        <taxon>Eschrichtius</taxon>
    </lineage>
</organism>
<evidence type="ECO:0000256" key="1">
    <source>
        <dbReference type="SAM" id="MobiDB-lite"/>
    </source>
</evidence>
<proteinExistence type="predicted"/>
<evidence type="ECO:0000313" key="2">
    <source>
        <dbReference type="EMBL" id="KAJ8775772.1"/>
    </source>
</evidence>
<evidence type="ECO:0000313" key="3">
    <source>
        <dbReference type="Proteomes" id="UP001159641"/>
    </source>
</evidence>
<feature type="compositionally biased region" description="Gly residues" evidence="1">
    <location>
        <begin position="1"/>
        <end position="10"/>
    </location>
</feature>